<dbReference type="InterPro" id="IPR000281">
    <property type="entry name" value="HTH_RpiR"/>
</dbReference>
<dbReference type="InterPro" id="IPR009057">
    <property type="entry name" value="Homeodomain-like_sf"/>
</dbReference>
<comment type="caution">
    <text evidence="2">The sequence shown here is derived from an EMBL/GenBank/DDBJ whole genome shotgun (WGS) entry which is preliminary data.</text>
</comment>
<proteinExistence type="predicted"/>
<dbReference type="Pfam" id="PF01418">
    <property type="entry name" value="HTH_6"/>
    <property type="match status" value="1"/>
</dbReference>
<dbReference type="Proteomes" id="UP000671119">
    <property type="component" value="Unassembled WGS sequence"/>
</dbReference>
<name>A0ABD4Q5K9_MYCTX</name>
<evidence type="ECO:0000313" key="2">
    <source>
        <dbReference type="EMBL" id="MBP0685899.1"/>
    </source>
</evidence>
<evidence type="ECO:0000259" key="1">
    <source>
        <dbReference type="PROSITE" id="PS51071"/>
    </source>
</evidence>
<feature type="non-terminal residue" evidence="2">
    <location>
        <position position="71"/>
    </location>
</feature>
<dbReference type="Gene3D" id="1.10.10.10">
    <property type="entry name" value="Winged helix-like DNA-binding domain superfamily/Winged helix DNA-binding domain"/>
    <property type="match status" value="1"/>
</dbReference>
<dbReference type="InterPro" id="IPR036388">
    <property type="entry name" value="WH-like_DNA-bd_sf"/>
</dbReference>
<dbReference type="AlphaFoldDB" id="A0ABD4Q5K9"/>
<reference evidence="2 3" key="1">
    <citation type="submission" date="2021-03" db="EMBL/GenBank/DDBJ databases">
        <title>Whole Genome Sequencing of Mycobacterium tuberculosis clinical isolates from Arunachal Pradesh, India.</title>
        <authorList>
            <person name="Singh S."/>
            <person name="Mudliar S.R."/>
            <person name="Kulsum U."/>
            <person name="Rufai S.B."/>
            <person name="Singh P.K."/>
            <person name="Umpo M."/>
            <person name="Nyori M."/>
        </authorList>
    </citation>
    <scope>NUCLEOTIDE SEQUENCE [LARGE SCALE GENOMIC DNA]</scope>
    <source>
        <strain evidence="2 3">OMICS/BPL/0142/20/SP</strain>
    </source>
</reference>
<feature type="domain" description="HTH rpiR-type" evidence="1">
    <location>
        <begin position="13"/>
        <end position="71"/>
    </location>
</feature>
<dbReference type="EMBL" id="JAGIZI010000711">
    <property type="protein sequence ID" value="MBP0685899.1"/>
    <property type="molecule type" value="Genomic_DNA"/>
</dbReference>
<dbReference type="PROSITE" id="PS51071">
    <property type="entry name" value="HTH_RPIR"/>
    <property type="match status" value="1"/>
</dbReference>
<accession>A0ABD4Q5K9</accession>
<evidence type="ECO:0000313" key="3">
    <source>
        <dbReference type="Proteomes" id="UP000671119"/>
    </source>
</evidence>
<organism evidence="2 3">
    <name type="scientific">Mycobacterium tuberculosis</name>
    <dbReference type="NCBI Taxonomy" id="1773"/>
    <lineage>
        <taxon>Bacteria</taxon>
        <taxon>Bacillati</taxon>
        <taxon>Actinomycetota</taxon>
        <taxon>Actinomycetes</taxon>
        <taxon>Mycobacteriales</taxon>
        <taxon>Mycobacteriaceae</taxon>
        <taxon>Mycobacterium</taxon>
        <taxon>Mycobacterium tuberculosis complex</taxon>
    </lineage>
</organism>
<dbReference type="SUPFAM" id="SSF46689">
    <property type="entry name" value="Homeodomain-like"/>
    <property type="match status" value="1"/>
</dbReference>
<gene>
    <name evidence="2" type="ORF">J8J21_22905</name>
</gene>
<sequence>MPKAATTRQGRPRSLEARIYGLYASLAPAEKRLADVLLQHQRDLPSYTAGELAAQANVSKATAARLIRALG</sequence>
<protein>
    <submittedName>
        <fullName evidence="2">MurR/RpiR family transcriptional regulator</fullName>
    </submittedName>
</protein>